<reference evidence="2" key="1">
    <citation type="journal article" date="2019" name="Int. J. Syst. Evol. Microbiol.">
        <title>The Global Catalogue of Microorganisms (GCM) 10K type strain sequencing project: providing services to taxonomists for standard genome sequencing and annotation.</title>
        <authorList>
            <consortium name="The Broad Institute Genomics Platform"/>
            <consortium name="The Broad Institute Genome Sequencing Center for Infectious Disease"/>
            <person name="Wu L."/>
            <person name="Ma J."/>
        </authorList>
    </citation>
    <scope>NUCLEOTIDE SEQUENCE [LARGE SCALE GENOMIC DNA]</scope>
    <source>
        <strain evidence="2">CCUG 64793</strain>
    </source>
</reference>
<accession>A0ABW3NNE1</accession>
<organism evidence="1 2">
    <name type="scientific">Salegentibacter chungangensis</name>
    <dbReference type="NCBI Taxonomy" id="1335724"/>
    <lineage>
        <taxon>Bacteria</taxon>
        <taxon>Pseudomonadati</taxon>
        <taxon>Bacteroidota</taxon>
        <taxon>Flavobacteriia</taxon>
        <taxon>Flavobacteriales</taxon>
        <taxon>Flavobacteriaceae</taxon>
        <taxon>Salegentibacter</taxon>
    </lineage>
</organism>
<name>A0ABW3NNE1_9FLAO</name>
<protein>
    <submittedName>
        <fullName evidence="1">SDR family NAD(P)-dependent oxidoreductase</fullName>
    </submittedName>
</protein>
<keyword evidence="2" id="KW-1185">Reference proteome</keyword>
<dbReference type="InterPro" id="IPR036291">
    <property type="entry name" value="NAD(P)-bd_dom_sf"/>
</dbReference>
<dbReference type="EMBL" id="JBHTLI010000001">
    <property type="protein sequence ID" value="MFD1094359.1"/>
    <property type="molecule type" value="Genomic_DNA"/>
</dbReference>
<sequence>MNIAILGCGWLGLPLAKSFIEEGNFVKGSTTNRNRMQELKTAGITPYVLHLFAEGIQGDISAFLAETEVLIIDIPPGLRKDPQSDFVGKIGRLAPYIEKSPVKNVLFISSTSVFEDTEDFPEITEEDQPDGTSKAAQQLISAENLLKKNKNFETTVLRFGGLLGPERHPVNFLAGRSGIKNPKAPVNLIKQEDCIGIIHKIIEKKAWGTELNASWPEHPSKEEYYTGIAKEKNLAAPEFDHGTPSKGKIINTDKLRELLEFEFKKDITN</sequence>
<evidence type="ECO:0000313" key="2">
    <source>
        <dbReference type="Proteomes" id="UP001597131"/>
    </source>
</evidence>
<dbReference type="Proteomes" id="UP001597131">
    <property type="component" value="Unassembled WGS sequence"/>
</dbReference>
<proteinExistence type="predicted"/>
<evidence type="ECO:0000313" key="1">
    <source>
        <dbReference type="EMBL" id="MFD1094359.1"/>
    </source>
</evidence>
<gene>
    <name evidence="1" type="ORF">ACFQ3Q_01235</name>
</gene>
<dbReference type="Gene3D" id="3.40.50.720">
    <property type="entry name" value="NAD(P)-binding Rossmann-like Domain"/>
    <property type="match status" value="1"/>
</dbReference>
<dbReference type="RefSeq" id="WP_380742133.1">
    <property type="nucleotide sequence ID" value="NZ_JBHTLI010000001.1"/>
</dbReference>
<comment type="caution">
    <text evidence="1">The sequence shown here is derived from an EMBL/GenBank/DDBJ whole genome shotgun (WGS) entry which is preliminary data.</text>
</comment>
<dbReference type="SUPFAM" id="SSF51735">
    <property type="entry name" value="NAD(P)-binding Rossmann-fold domains"/>
    <property type="match status" value="1"/>
</dbReference>